<dbReference type="CDD" id="cd03042">
    <property type="entry name" value="GST_N_Zeta"/>
    <property type="match status" value="1"/>
</dbReference>
<name>A0A6M1TRF7_9RHOB</name>
<gene>
    <name evidence="4" type="primary">maiA</name>
    <name evidence="4" type="ORF">G5V65_06090</name>
</gene>
<dbReference type="NCBIfam" id="TIGR01262">
    <property type="entry name" value="maiA"/>
    <property type="match status" value="1"/>
</dbReference>
<accession>A0A6M1TRF7</accession>
<dbReference type="InterPro" id="IPR036249">
    <property type="entry name" value="Thioredoxin-like_sf"/>
</dbReference>
<dbReference type="InterPro" id="IPR005955">
    <property type="entry name" value="GST_Zeta"/>
</dbReference>
<evidence type="ECO:0000259" key="3">
    <source>
        <dbReference type="PROSITE" id="PS50405"/>
    </source>
</evidence>
<dbReference type="CDD" id="cd03191">
    <property type="entry name" value="GST_C_Zeta"/>
    <property type="match status" value="1"/>
</dbReference>
<dbReference type="SUPFAM" id="SSF52833">
    <property type="entry name" value="Thioredoxin-like"/>
    <property type="match status" value="1"/>
</dbReference>
<dbReference type="GO" id="GO:0006559">
    <property type="term" value="P:L-phenylalanine catabolic process"/>
    <property type="evidence" value="ECO:0007669"/>
    <property type="project" value="TreeGrafter"/>
</dbReference>
<feature type="domain" description="GST C-terminal" evidence="3">
    <location>
        <begin position="92"/>
        <end position="215"/>
    </location>
</feature>
<dbReference type="AlphaFoldDB" id="A0A6M1TRF7"/>
<dbReference type="PROSITE" id="PS50404">
    <property type="entry name" value="GST_NTER"/>
    <property type="match status" value="1"/>
</dbReference>
<dbReference type="InterPro" id="IPR036282">
    <property type="entry name" value="Glutathione-S-Trfase_C_sf"/>
</dbReference>
<protein>
    <submittedName>
        <fullName evidence="4">Maleylacetoacetate isomerase</fullName>
        <ecNumber evidence="4">5.2.1.2</ecNumber>
    </submittedName>
</protein>
<dbReference type="Gene3D" id="3.40.30.10">
    <property type="entry name" value="Glutaredoxin"/>
    <property type="match status" value="1"/>
</dbReference>
<dbReference type="GO" id="GO:0005737">
    <property type="term" value="C:cytoplasm"/>
    <property type="evidence" value="ECO:0007669"/>
    <property type="project" value="InterPro"/>
</dbReference>
<proteinExistence type="inferred from homology"/>
<evidence type="ECO:0000313" key="4">
    <source>
        <dbReference type="EMBL" id="NGQ90460.1"/>
    </source>
</evidence>
<dbReference type="Pfam" id="PF13410">
    <property type="entry name" value="GST_C_2"/>
    <property type="match status" value="1"/>
</dbReference>
<dbReference type="PANTHER" id="PTHR42673">
    <property type="entry name" value="MALEYLACETOACETATE ISOMERASE"/>
    <property type="match status" value="1"/>
</dbReference>
<organism evidence="4 5">
    <name type="scientific">Paragemmobacter kunshanensis</name>
    <dbReference type="NCBI Taxonomy" id="2583234"/>
    <lineage>
        <taxon>Bacteria</taxon>
        <taxon>Pseudomonadati</taxon>
        <taxon>Pseudomonadota</taxon>
        <taxon>Alphaproteobacteria</taxon>
        <taxon>Rhodobacterales</taxon>
        <taxon>Paracoccaceae</taxon>
        <taxon>Paragemmobacter</taxon>
    </lineage>
</organism>
<sequence length="216" mass="23615">MGCGMRQDIVLHDYWRSSSAYRVRIGLNLIGLPYRRVAVDLVAGAQRGADHLAANPQGLVPVLEIDGLRLTQSLAILEYLDETRLAGFLPADAAGRARVRALAHAIAMETQPVCNLRVARHAVALGGEATMEGWMRHFIALGLEGFEGLLGQGPEGQFCHGDRPGLADLCLVPQVYNAWRWHVDLSPYPRLSAICERLDRLAAVSEAHPDRVKPLA</sequence>
<evidence type="ECO:0000259" key="2">
    <source>
        <dbReference type="PROSITE" id="PS50404"/>
    </source>
</evidence>
<comment type="similarity">
    <text evidence="1">Belongs to the GST superfamily. Zeta family.</text>
</comment>
<dbReference type="GO" id="GO:0004364">
    <property type="term" value="F:glutathione transferase activity"/>
    <property type="evidence" value="ECO:0007669"/>
    <property type="project" value="TreeGrafter"/>
</dbReference>
<dbReference type="GO" id="GO:0016034">
    <property type="term" value="F:maleylacetoacetate isomerase activity"/>
    <property type="evidence" value="ECO:0007669"/>
    <property type="project" value="UniProtKB-EC"/>
</dbReference>
<dbReference type="GO" id="GO:0006749">
    <property type="term" value="P:glutathione metabolic process"/>
    <property type="evidence" value="ECO:0007669"/>
    <property type="project" value="TreeGrafter"/>
</dbReference>
<dbReference type="PROSITE" id="PS50405">
    <property type="entry name" value="GST_CTER"/>
    <property type="match status" value="1"/>
</dbReference>
<dbReference type="Gene3D" id="1.20.1050.10">
    <property type="match status" value="1"/>
</dbReference>
<dbReference type="Proteomes" id="UP000474758">
    <property type="component" value="Unassembled WGS sequence"/>
</dbReference>
<evidence type="ECO:0000313" key="5">
    <source>
        <dbReference type="Proteomes" id="UP000474758"/>
    </source>
</evidence>
<dbReference type="Pfam" id="PF02798">
    <property type="entry name" value="GST_N"/>
    <property type="match status" value="1"/>
</dbReference>
<keyword evidence="4" id="KW-0413">Isomerase</keyword>
<dbReference type="InterPro" id="IPR004045">
    <property type="entry name" value="Glutathione_S-Trfase_N"/>
</dbReference>
<keyword evidence="5" id="KW-1185">Reference proteome</keyword>
<feature type="domain" description="GST N-terminal" evidence="2">
    <location>
        <begin position="7"/>
        <end position="88"/>
    </location>
</feature>
<dbReference type="SFLD" id="SFLDG00358">
    <property type="entry name" value="Main_(cytGST)"/>
    <property type="match status" value="1"/>
</dbReference>
<dbReference type="EMBL" id="JAALFE010000004">
    <property type="protein sequence ID" value="NGQ90460.1"/>
    <property type="molecule type" value="Genomic_DNA"/>
</dbReference>
<dbReference type="InterPro" id="IPR034330">
    <property type="entry name" value="GST_Zeta_C"/>
</dbReference>
<comment type="caution">
    <text evidence="4">The sequence shown here is derived from an EMBL/GenBank/DDBJ whole genome shotgun (WGS) entry which is preliminary data.</text>
</comment>
<dbReference type="SFLD" id="SFLDS00019">
    <property type="entry name" value="Glutathione_Transferase_(cytos"/>
    <property type="match status" value="1"/>
</dbReference>
<dbReference type="SUPFAM" id="SSF47616">
    <property type="entry name" value="GST C-terminal domain-like"/>
    <property type="match status" value="1"/>
</dbReference>
<dbReference type="InterPro" id="IPR040079">
    <property type="entry name" value="Glutathione_S-Trfase"/>
</dbReference>
<dbReference type="InterPro" id="IPR010987">
    <property type="entry name" value="Glutathione-S-Trfase_C-like"/>
</dbReference>
<dbReference type="PANTHER" id="PTHR42673:SF21">
    <property type="entry name" value="GLUTATHIONE S-TRANSFERASE YFCF"/>
    <property type="match status" value="1"/>
</dbReference>
<evidence type="ECO:0000256" key="1">
    <source>
        <dbReference type="ARBA" id="ARBA00010007"/>
    </source>
</evidence>
<reference evidence="4 5" key="1">
    <citation type="submission" date="2020-02" db="EMBL/GenBank/DDBJ databases">
        <title>Rhodobacter translucens sp. nov., a novel bacterium isolated from activated sludge.</title>
        <authorList>
            <person name="Liu J."/>
        </authorList>
    </citation>
    <scope>NUCLEOTIDE SEQUENCE [LARGE SCALE GENOMIC DNA]</scope>
    <source>
        <strain evidence="4 5">HX-7-19</strain>
    </source>
</reference>
<dbReference type="EC" id="5.2.1.2" evidence="4"/>
<dbReference type="InterPro" id="IPR034333">
    <property type="entry name" value="GST_Zeta_N"/>
</dbReference>